<keyword evidence="1" id="KW-0812">Transmembrane</keyword>
<dbReference type="EMBL" id="FNFU01000008">
    <property type="protein sequence ID" value="SDK59227.1"/>
    <property type="molecule type" value="Genomic_DNA"/>
</dbReference>
<keyword evidence="3" id="KW-1185">Reference proteome</keyword>
<dbReference type="RefSeq" id="WP_092323350.1">
    <property type="nucleotide sequence ID" value="NZ_FNFU01000008.1"/>
</dbReference>
<evidence type="ECO:0000313" key="2">
    <source>
        <dbReference type="EMBL" id="SDK59227.1"/>
    </source>
</evidence>
<protein>
    <submittedName>
        <fullName evidence="2">Uncharacterized protein</fullName>
    </submittedName>
</protein>
<sequence>MKAVPAWLSYSLLRVLMFAVPLGVLLALRIEWWLAALVAAVIGLCLSYIFLRTPRENVARDLYAARHPASEPVHPDAESEDAVLDRLDRARDEQAGREG</sequence>
<dbReference type="InterPro" id="IPR025323">
    <property type="entry name" value="DUF4229"/>
</dbReference>
<dbReference type="Pfam" id="PF14012">
    <property type="entry name" value="DUF4229"/>
    <property type="match status" value="1"/>
</dbReference>
<gene>
    <name evidence="2" type="ORF">SAMN05216282_10886</name>
</gene>
<dbReference type="STRING" id="386301.SAMN05216282_10886"/>
<feature type="transmembrane region" description="Helical" evidence="1">
    <location>
        <begin position="32"/>
        <end position="51"/>
    </location>
</feature>
<dbReference type="AlphaFoldDB" id="A0A1G9D5T4"/>
<dbReference type="OrthoDB" id="4981788at2"/>
<proteinExistence type="predicted"/>
<feature type="transmembrane region" description="Helical" evidence="1">
    <location>
        <begin position="7"/>
        <end position="26"/>
    </location>
</feature>
<evidence type="ECO:0000256" key="1">
    <source>
        <dbReference type="SAM" id="Phobius"/>
    </source>
</evidence>
<keyword evidence="1" id="KW-1133">Transmembrane helix</keyword>
<keyword evidence="1" id="KW-0472">Membrane</keyword>
<accession>A0A1G9D5T4</accession>
<reference evidence="2 3" key="1">
    <citation type="submission" date="2016-10" db="EMBL/GenBank/DDBJ databases">
        <authorList>
            <person name="de Groot N.N."/>
        </authorList>
    </citation>
    <scope>NUCLEOTIDE SEQUENCE [LARGE SCALE GENOMIC DNA]</scope>
    <source>
        <strain evidence="2 3">CGMCC 1.5382</strain>
    </source>
</reference>
<name>A0A1G9D5T4_9MICO</name>
<organism evidence="2 3">
    <name type="scientific">Cryobacterium psychrotolerans</name>
    <dbReference type="NCBI Taxonomy" id="386301"/>
    <lineage>
        <taxon>Bacteria</taxon>
        <taxon>Bacillati</taxon>
        <taxon>Actinomycetota</taxon>
        <taxon>Actinomycetes</taxon>
        <taxon>Micrococcales</taxon>
        <taxon>Microbacteriaceae</taxon>
        <taxon>Cryobacterium</taxon>
    </lineage>
</organism>
<evidence type="ECO:0000313" key="3">
    <source>
        <dbReference type="Proteomes" id="UP000198701"/>
    </source>
</evidence>
<dbReference type="Proteomes" id="UP000198701">
    <property type="component" value="Unassembled WGS sequence"/>
</dbReference>